<dbReference type="Pfam" id="PF04978">
    <property type="entry name" value="MST"/>
    <property type="match status" value="1"/>
</dbReference>
<sequence>MSYNIEKLDPYAYQIGHLVSMMNYVRVTTLEAVENLSIEQLDYLPHGQANSIGALLYHIAAVEFGFQIEIFEGRQPSEKEISDWGAAYDLGDLGRKVIREYPLDFYIKKLNTVRERTLRELSQKDDSWLYEERLWDNQPSNNYFIWFHVFEDEINHRGQIRIIRKMIDQ</sequence>
<organism evidence="1 2">
    <name type="scientific">Tenuibacillus multivorans</name>
    <dbReference type="NCBI Taxonomy" id="237069"/>
    <lineage>
        <taxon>Bacteria</taxon>
        <taxon>Bacillati</taxon>
        <taxon>Bacillota</taxon>
        <taxon>Bacilli</taxon>
        <taxon>Bacillales</taxon>
        <taxon>Bacillaceae</taxon>
        <taxon>Tenuibacillus</taxon>
    </lineage>
</organism>
<keyword evidence="2" id="KW-1185">Reference proteome</keyword>
<dbReference type="OrthoDB" id="117483at2"/>
<dbReference type="AlphaFoldDB" id="A0A1H0AMJ0"/>
<dbReference type="InterPro" id="IPR007061">
    <property type="entry name" value="MST-like"/>
</dbReference>
<name>A0A1H0AMJ0_9BACI</name>
<reference evidence="1 2" key="1">
    <citation type="submission" date="2016-10" db="EMBL/GenBank/DDBJ databases">
        <authorList>
            <person name="de Groot N.N."/>
        </authorList>
    </citation>
    <scope>NUCLEOTIDE SEQUENCE [LARGE SCALE GENOMIC DNA]</scope>
    <source>
        <strain evidence="1 2">CGMCC 1.3442</strain>
    </source>
</reference>
<dbReference type="STRING" id="237069.SAMN05216498_1994"/>
<gene>
    <name evidence="1" type="ORF">SAMN05216498_1994</name>
</gene>
<dbReference type="Gene3D" id="1.20.120.450">
    <property type="entry name" value="dinb family like domain"/>
    <property type="match status" value="1"/>
</dbReference>
<dbReference type="EMBL" id="FNIG01000004">
    <property type="protein sequence ID" value="SDN34514.1"/>
    <property type="molecule type" value="Genomic_DNA"/>
</dbReference>
<dbReference type="InterPro" id="IPR034660">
    <property type="entry name" value="DinB/YfiT-like"/>
</dbReference>
<dbReference type="Proteomes" id="UP000199334">
    <property type="component" value="Unassembled WGS sequence"/>
</dbReference>
<proteinExistence type="predicted"/>
<protein>
    <submittedName>
        <fullName evidence="1">Uncharacterized damage-inducible protein DinB (Forms a four-helix bundle)</fullName>
    </submittedName>
</protein>
<dbReference type="SUPFAM" id="SSF109854">
    <property type="entry name" value="DinB/YfiT-like putative metalloenzymes"/>
    <property type="match status" value="1"/>
</dbReference>
<dbReference type="RefSeq" id="WP_093856455.1">
    <property type="nucleotide sequence ID" value="NZ_BJVZ01000021.1"/>
</dbReference>
<accession>A0A1H0AMJ0</accession>
<evidence type="ECO:0000313" key="2">
    <source>
        <dbReference type="Proteomes" id="UP000199334"/>
    </source>
</evidence>
<evidence type="ECO:0000313" key="1">
    <source>
        <dbReference type="EMBL" id="SDN34514.1"/>
    </source>
</evidence>